<comment type="caution">
    <text evidence="1">The sequence shown here is derived from an EMBL/GenBank/DDBJ whole genome shotgun (WGS) entry which is preliminary data.</text>
</comment>
<dbReference type="RefSeq" id="WP_380537491.1">
    <property type="nucleotide sequence ID" value="NZ_JBHFAB010000013.1"/>
</dbReference>
<evidence type="ECO:0000313" key="2">
    <source>
        <dbReference type="Proteomes" id="UP001592531"/>
    </source>
</evidence>
<protein>
    <submittedName>
        <fullName evidence="1">Uncharacterized protein</fullName>
    </submittedName>
</protein>
<dbReference type="EMBL" id="JBHFAB010000013">
    <property type="protein sequence ID" value="MFC1418695.1"/>
    <property type="molecule type" value="Genomic_DNA"/>
</dbReference>
<reference evidence="1 2" key="1">
    <citation type="submission" date="2024-09" db="EMBL/GenBank/DDBJ databases">
        <authorList>
            <person name="Lee S.D."/>
        </authorList>
    </citation>
    <scope>NUCLEOTIDE SEQUENCE [LARGE SCALE GENOMIC DNA]</scope>
    <source>
        <strain evidence="1 2">N8-3</strain>
    </source>
</reference>
<dbReference type="Proteomes" id="UP001592531">
    <property type="component" value="Unassembled WGS sequence"/>
</dbReference>
<accession>A0ABV6VY52</accession>
<proteinExistence type="predicted"/>
<organism evidence="1 2">
    <name type="scientific">Streptacidiphilus cavernicola</name>
    <dbReference type="NCBI Taxonomy" id="3342716"/>
    <lineage>
        <taxon>Bacteria</taxon>
        <taxon>Bacillati</taxon>
        <taxon>Actinomycetota</taxon>
        <taxon>Actinomycetes</taxon>
        <taxon>Kitasatosporales</taxon>
        <taxon>Streptomycetaceae</taxon>
        <taxon>Streptacidiphilus</taxon>
    </lineage>
</organism>
<gene>
    <name evidence="1" type="ORF">ACEZDE_18955</name>
</gene>
<evidence type="ECO:0000313" key="1">
    <source>
        <dbReference type="EMBL" id="MFC1418695.1"/>
    </source>
</evidence>
<sequence>MSATATIYVDDWSSRCPHCGAQTLPQALTHDRVSGWLPGPGCGALFTAIASGERPVHPDVLAELRPDLPVADTYIDPAARS</sequence>
<name>A0ABV6VY52_9ACTN</name>
<keyword evidence="2" id="KW-1185">Reference proteome</keyword>